<keyword evidence="3" id="KW-1185">Reference proteome</keyword>
<dbReference type="EMBL" id="LT629792">
    <property type="protein sequence ID" value="SDT89515.1"/>
    <property type="molecule type" value="Genomic_DNA"/>
</dbReference>
<evidence type="ECO:0000256" key="1">
    <source>
        <dbReference type="SAM" id="MobiDB-lite"/>
    </source>
</evidence>
<name>A0ABY0V686_9ACTO</name>
<dbReference type="Proteomes" id="UP000198976">
    <property type="component" value="Chromosome I"/>
</dbReference>
<gene>
    <name evidence="2" type="ORF">SAMN04489714_0654</name>
</gene>
<organism evidence="2 3">
    <name type="scientific">Schaalia radingae</name>
    <dbReference type="NCBI Taxonomy" id="131110"/>
    <lineage>
        <taxon>Bacteria</taxon>
        <taxon>Bacillati</taxon>
        <taxon>Actinomycetota</taxon>
        <taxon>Actinomycetes</taxon>
        <taxon>Actinomycetales</taxon>
        <taxon>Actinomycetaceae</taxon>
        <taxon>Schaalia</taxon>
    </lineage>
</organism>
<protein>
    <recommendedName>
        <fullName evidence="4">Excreted virulence factor EspC, type VII ESX diderm</fullName>
    </recommendedName>
</protein>
<evidence type="ECO:0000313" key="2">
    <source>
        <dbReference type="EMBL" id="SDT89515.1"/>
    </source>
</evidence>
<proteinExistence type="predicted"/>
<accession>A0ABY0V686</accession>
<sequence>MTFSMSPEEMKQLSNDLNQLFSAFSTVKTPAHPGVGVLGQPELSDAYEAFSQAAQTRVGEVGQWCNKTSEAVATARKQSEQTDGQWARSFRYDPERQHKFRS</sequence>
<evidence type="ECO:0000313" key="3">
    <source>
        <dbReference type="Proteomes" id="UP000198976"/>
    </source>
</evidence>
<feature type="region of interest" description="Disordered" evidence="1">
    <location>
        <begin position="75"/>
        <end position="102"/>
    </location>
</feature>
<evidence type="ECO:0008006" key="4">
    <source>
        <dbReference type="Google" id="ProtNLM"/>
    </source>
</evidence>
<feature type="compositionally biased region" description="Basic and acidic residues" evidence="1">
    <location>
        <begin position="90"/>
        <end position="102"/>
    </location>
</feature>
<reference evidence="2 3" key="1">
    <citation type="submission" date="2016-10" db="EMBL/GenBank/DDBJ databases">
        <authorList>
            <person name="Varghese N."/>
            <person name="Submissions S."/>
        </authorList>
    </citation>
    <scope>NUCLEOTIDE SEQUENCE [LARGE SCALE GENOMIC DNA]</scope>
    <source>
        <strain evidence="2 3">DSM 9169</strain>
    </source>
</reference>